<accession>A0A835MA40</accession>
<evidence type="ECO:0000313" key="3">
    <source>
        <dbReference type="Proteomes" id="UP000631114"/>
    </source>
</evidence>
<feature type="region of interest" description="Disordered" evidence="1">
    <location>
        <begin position="1941"/>
        <end position="1991"/>
    </location>
</feature>
<feature type="region of interest" description="Disordered" evidence="1">
    <location>
        <begin position="667"/>
        <end position="700"/>
    </location>
</feature>
<feature type="region of interest" description="Disordered" evidence="1">
    <location>
        <begin position="1372"/>
        <end position="1399"/>
    </location>
</feature>
<feature type="compositionally biased region" description="Polar residues" evidence="1">
    <location>
        <begin position="1965"/>
        <end position="1974"/>
    </location>
</feature>
<feature type="compositionally biased region" description="Polar residues" evidence="1">
    <location>
        <begin position="388"/>
        <end position="399"/>
    </location>
</feature>
<feature type="compositionally biased region" description="Basic and acidic residues" evidence="1">
    <location>
        <begin position="1208"/>
        <end position="1239"/>
    </location>
</feature>
<feature type="region of interest" description="Disordered" evidence="1">
    <location>
        <begin position="1300"/>
        <end position="1327"/>
    </location>
</feature>
<feature type="compositionally biased region" description="Polar residues" evidence="1">
    <location>
        <begin position="344"/>
        <end position="355"/>
    </location>
</feature>
<feature type="region of interest" description="Disordered" evidence="1">
    <location>
        <begin position="103"/>
        <end position="132"/>
    </location>
</feature>
<feature type="region of interest" description="Disordered" evidence="1">
    <location>
        <begin position="914"/>
        <end position="935"/>
    </location>
</feature>
<feature type="compositionally biased region" description="Basic and acidic residues" evidence="1">
    <location>
        <begin position="1454"/>
        <end position="1467"/>
    </location>
</feature>
<dbReference type="OrthoDB" id="1933014at2759"/>
<organism evidence="2 3">
    <name type="scientific">Coptis chinensis</name>
    <dbReference type="NCBI Taxonomy" id="261450"/>
    <lineage>
        <taxon>Eukaryota</taxon>
        <taxon>Viridiplantae</taxon>
        <taxon>Streptophyta</taxon>
        <taxon>Embryophyta</taxon>
        <taxon>Tracheophyta</taxon>
        <taxon>Spermatophyta</taxon>
        <taxon>Magnoliopsida</taxon>
        <taxon>Ranunculales</taxon>
        <taxon>Ranunculaceae</taxon>
        <taxon>Coptidoideae</taxon>
        <taxon>Coptis</taxon>
    </lineage>
</organism>
<gene>
    <name evidence="2" type="ORF">IFM89_016203</name>
</gene>
<feature type="compositionally biased region" description="Polar residues" evidence="1">
    <location>
        <begin position="3061"/>
        <end position="3070"/>
    </location>
</feature>
<feature type="compositionally biased region" description="Basic and acidic residues" evidence="1">
    <location>
        <begin position="2997"/>
        <end position="3022"/>
    </location>
</feature>
<dbReference type="Proteomes" id="UP000631114">
    <property type="component" value="Unassembled WGS sequence"/>
</dbReference>
<proteinExistence type="predicted"/>
<feature type="compositionally biased region" description="Basic and acidic residues" evidence="1">
    <location>
        <begin position="2905"/>
        <end position="2919"/>
    </location>
</feature>
<feature type="compositionally biased region" description="Acidic residues" evidence="1">
    <location>
        <begin position="3108"/>
        <end position="3126"/>
    </location>
</feature>
<feature type="compositionally biased region" description="Low complexity" evidence="1">
    <location>
        <begin position="80"/>
        <end position="90"/>
    </location>
</feature>
<feature type="compositionally biased region" description="Basic and acidic residues" evidence="1">
    <location>
        <begin position="35"/>
        <end position="44"/>
    </location>
</feature>
<feature type="compositionally biased region" description="Basic and acidic residues" evidence="1">
    <location>
        <begin position="3193"/>
        <end position="3207"/>
    </location>
</feature>
<feature type="compositionally biased region" description="Basic and acidic residues" evidence="1">
    <location>
        <begin position="3310"/>
        <end position="3320"/>
    </location>
</feature>
<dbReference type="EMBL" id="JADFTS010000001">
    <property type="protein sequence ID" value="KAF9624955.1"/>
    <property type="molecule type" value="Genomic_DNA"/>
</dbReference>
<feature type="compositionally biased region" description="Polar residues" evidence="1">
    <location>
        <begin position="1096"/>
        <end position="1107"/>
    </location>
</feature>
<feature type="region of interest" description="Disordered" evidence="1">
    <location>
        <begin position="2265"/>
        <end position="2325"/>
    </location>
</feature>
<feature type="region of interest" description="Disordered" evidence="1">
    <location>
        <begin position="1208"/>
        <end position="1268"/>
    </location>
</feature>
<feature type="region of interest" description="Disordered" evidence="1">
    <location>
        <begin position="1086"/>
        <end position="1107"/>
    </location>
</feature>
<evidence type="ECO:0000256" key="1">
    <source>
        <dbReference type="SAM" id="MobiDB-lite"/>
    </source>
</evidence>
<feature type="compositionally biased region" description="Basic and acidic residues" evidence="1">
    <location>
        <begin position="1252"/>
        <end position="1268"/>
    </location>
</feature>
<feature type="compositionally biased region" description="Polar residues" evidence="1">
    <location>
        <begin position="2499"/>
        <end position="2512"/>
    </location>
</feature>
<feature type="region of interest" description="Disordered" evidence="1">
    <location>
        <begin position="799"/>
        <end position="838"/>
    </location>
</feature>
<feature type="region of interest" description="Disordered" evidence="1">
    <location>
        <begin position="258"/>
        <end position="279"/>
    </location>
</feature>
<feature type="region of interest" description="Disordered" evidence="1">
    <location>
        <begin position="2140"/>
        <end position="2160"/>
    </location>
</feature>
<feature type="region of interest" description="Disordered" evidence="1">
    <location>
        <begin position="3396"/>
        <end position="3425"/>
    </location>
</feature>
<comment type="caution">
    <text evidence="2">The sequence shown here is derived from an EMBL/GenBank/DDBJ whole genome shotgun (WGS) entry which is preliminary data.</text>
</comment>
<feature type="region of interest" description="Disordered" evidence="1">
    <location>
        <begin position="967"/>
        <end position="991"/>
    </location>
</feature>
<feature type="region of interest" description="Disordered" evidence="1">
    <location>
        <begin position="2065"/>
        <end position="2125"/>
    </location>
</feature>
<keyword evidence="3" id="KW-1185">Reference proteome</keyword>
<feature type="compositionally biased region" description="Basic and acidic residues" evidence="1">
    <location>
        <begin position="258"/>
        <end position="273"/>
    </location>
</feature>
<feature type="region of interest" description="Disordered" evidence="1">
    <location>
        <begin position="2752"/>
        <end position="3208"/>
    </location>
</feature>
<feature type="compositionally biased region" description="Polar residues" evidence="1">
    <location>
        <begin position="3041"/>
        <end position="3050"/>
    </location>
</feature>
<feature type="region of interest" description="Disordered" evidence="1">
    <location>
        <begin position="3440"/>
        <end position="3536"/>
    </location>
</feature>
<evidence type="ECO:0000313" key="2">
    <source>
        <dbReference type="EMBL" id="KAF9624955.1"/>
    </source>
</evidence>
<feature type="compositionally biased region" description="Polar residues" evidence="1">
    <location>
        <begin position="2771"/>
        <end position="2788"/>
    </location>
</feature>
<feature type="region of interest" description="Disordered" evidence="1">
    <location>
        <begin position="3225"/>
        <end position="3375"/>
    </location>
</feature>
<reference evidence="2 3" key="1">
    <citation type="submission" date="2020-10" db="EMBL/GenBank/DDBJ databases">
        <title>The Coptis chinensis genome and diversification of protoberbering-type alkaloids.</title>
        <authorList>
            <person name="Wang B."/>
            <person name="Shu S."/>
            <person name="Song C."/>
            <person name="Liu Y."/>
        </authorList>
    </citation>
    <scope>NUCLEOTIDE SEQUENCE [LARGE SCALE GENOMIC DNA]</scope>
    <source>
        <strain evidence="2">HL-2020</strain>
        <tissue evidence="2">Leaf</tissue>
    </source>
</reference>
<protein>
    <submittedName>
        <fullName evidence="2">Uncharacterized protein</fullName>
    </submittedName>
</protein>
<feature type="region of interest" description="Disordered" evidence="1">
    <location>
        <begin position="1133"/>
        <end position="1168"/>
    </location>
</feature>
<feature type="compositionally biased region" description="Basic and acidic residues" evidence="1">
    <location>
        <begin position="1086"/>
        <end position="1095"/>
    </location>
</feature>
<sequence>METEAETPDPVAAVKLEETKEIICSQIETVANKAPPEDLQKGEDEINLPPATVENSTKAEKMEVPQSSKNEIMDPDIGVSESESFSESPSLAIKALGEIDSASKDCEDQLNPVPKKTEALGNESRLQKDQTKESLEVIDNTVKDDKTDARVDDVALVRLSEFPTEKQNAKENTGEKLPVLPPITASNELSAQEGNTEGGNGAVLDIIEQTNETLVDDKEGPVVELQQSDNIIHHLPISDDQGIKAVFTSQGIEEDKAVFSSQKDKIDGKKSGEDSDMVNDIEQEPHYEEDTTAGNFETHNISIKEEAKQSGFREAKVECIENEKYPEDRNDDKKEGDVHVDTILNISSDTTSSKYHSNEADISEIKNPSFEMIKEGTSLRTRGGESGSPASTSSITLEDTSLKPLGSGKEKDEENAVEHETEDSNIIDTTERVETNVDEVSEQSEKKESELAPEAKHSSLDCKTNDADDSTDVTPIGQVNMEPKITDASEDIQEGVKEKELDVKDLTAKVMGKIPGNERSKEDKEPKNLEGEVNEELKKADEDKHNENNKEEDGTIKELSTVSNKDENEAIAKFMVSPVIQVHEGLNSSPEEDAEKIFDAESESVVALDRNSIREEIVSNSSQGTEVCQELEITGAGKDAVEENMDNPSVTNHSTVFCGEAATIEKSQEDKMEAIENKGEAEESGLSKELETPESADKVESVRLLDEEEQHENQDIKCVTESAGETLQNKNSEELEDNCIRSSIEAEDNAEKIETTNVNDVKDLYKSQDADNIKETTEEEKIHNEISEKLVEASSLFPQVSEQRKEELTEQEEGTNDILKIASSEETGSEGKKLSDVSKGLDMATSVSSIEISICKNEQGSINKFEESFPEEIKDRLGSNDTLKEEVVAFTDLGAMGEDHKLVGLSEENECVAVESQNKHAGDSASTLQLLEDPVQGVIEDSDVVTEENGDFPKEKDHIKESAEIVEGEESIISQQAETIDGQSEDEKEQKNIELEPELDSEATIHTTSAAEIRIENEEVCDHPRISDLSEDIEKVNEEESSVKDISAVCTEEEAIDVSLEEYKRESLTPAGEVSRKNECTEKEVIEEATLKEHSTNTNGEEALKDNSQIDEQVFECLEVAKGSKDIEEDIIEEKDVFEDHSTIYTGESTAKESSKEDDNEDKKPEEEVFLELEMPKDIKAHTTEVAGAIDTNYTEFMGEEMVIERFEENDKETLTIKEDESGDEKASAGKDIEDRTLEMDASTASFTAPIEEVKTSTREEEVHERLGETNAVAAVKIQTTEELQAPEISMFPVREQTIKTGSQEEEKEANVSGAEVKESTITYSEAGTYSTKEIEVPLMEEEDLTAFSGTEAPVEINDKLSYTSTKYAVSEERIKEELPDGTENNSTEHEPSPLPMVPEKLSLPEARKLVDACDLTSVEILPKIKADGGSSQILDGEHKISNLDANEIGDTFSKDAVKGKREKSESSDEASVVKPQSVDKDIETIFAGEITDSKTFSADTSYEKPCPMLVSQIQELESVKMKEMTGDEPPVKYEIMDKDLEVVQTKGVINVQKEEHLNDEEGSEKGIKDIEKINLNPLLDCEILASEAKAADMNLESEKINELNEFSQNSIPETPDPDFKQNIVKDKEKYDETSGACGNTETVFLDKKDNPVKELDQNFKETKEECNVLESKLVGINCKHEIDETYNAIENVTLVQRAADPCEEMKKSEITETIDRDQSQTNPETEKIEVVKEEEIIQDPGSVSIDDHTVAQSFQAEEKEKHNLEEVEYKSNAEVKNDHMNDVNHPMEDTIVNKEMPHGVERADENENIEKQTIEEDVAAKDVEALADNKLVKEVRDSDFRSTECNTEVLYCNEKTEAETLTYVKDLNEKVVENPDTEASGEEILKHSGCEKLEEVNNALSDVSENNMKKDIKEEEGDTGGMGHTAPVIVVTEEVSAQKAMREDKKSVEGFGTGNEVKQKQSNDDLSYTSTMSEELIKEEIPEETENTINEHEPASLTMATEELSLQDAEAESGKLVDAYDLNSKEIYLPIEPTGYSSQGLDDEHVIHKQISNADENVTEDAFGIDADEGKQEKSESPEEASIVVPQSGCEKLEEVNNALSDVSENNMKKDIKEEEGDTGGMGHTAPVIVVTEEVSAQKAMHEDKKSVEGFGTGNEVKQKQSNDNLSYTSTMSEELIKEEIPEETENTSNEHEPASLTMATEELSLQDAEADSGKLVDAYDLNSEEIYLPIEATGYSSQGLDDEHVIHKQISNADENVTEDAFSIDEDEGKQEKSESPEEASIVVPQSGCENLEEVNNALSDVSENNMKKDIKEEEGDTGGMGHTEPVIVVTEEVSAQKAMHEDKKSVEGFGTGNEVKQKQSNDDLSYTSTMSEELIKEEIPEETENTINEHEPASLTMATEELSLQDAEAESGKLVDAYDLNSKEIYLPIEATGYSSQGLDDEHVIHKQISNADENVTEDAFSIDADEGKQEKSESPEEASIVVPQSVDKDIEETFASETTDSKAFSADSSNEKPQECPMLLSQKQELESVKMKETTGDEPPLNYEIMDKDLEVVHTKEEINVQKNEHLNAEEGSEIGIKDIEKMTLNPDLNCEILTSETKAADVNLESKKINELNEFSQVSIPETPDRDFKQNIIKGEEKYDAFTEELETTGTREECNEVEKNLDGINAKHKTNESYNTTENVTLVQKNVEVADPCEELRKPDITETIDHNQVQTLLEAEKIEVVKDEEVKHHQYSGSTEDHTVGQHFQAEEKENNDHEEVESKLNPEVQNDHMNNPMEATTVNNEMPDGVERAGENENIEKQAIDEEAAAKDVEALADNTIVREVSDSDFRSTGSMETISHEETSDLVTQLPNEKSGEKNQEGVTAENDGNCIQGSDHPAKDTEESSEEDQKNAEAVVPREMSETADLARPEKTIESVSITQSSELCEEDSDSEPKRHKWSVESVSEVQVHETQMVAEVTEDKEDEGAAKGYNTLSVGDGSVGESFQEEEKEDSVKEAESKFEAEDDKNKKTSEANEKTEDDTVSEEVPTWHENASEIENNETQFLEEQEAAKASYLVTTDQNSNKESCEVDEEKIEKVNEKATRLDTDEQNPQSNAKKVQIEGADEANETPDIEYSNEEVTEGPKDSGASHNTEKQVIQEEESVEDPHLVSVGEESLQKSQQGEAMFEEVPITLETEKPCFESEGVQEEGRKTIESTEKEMTNEVIKSSDLVLEEQNIIQEDVTDKTETASRKLDAPPVKNAPSEEAPMEVSKELEESDIVPEDPINEMVAKTSENKGSAAKDETSLEDFVEDEKSCNSVSRTMSMEESHIKEELPADNPDASLKQMQEKESNSADDEEKEVEVVEQGTYQVSLPIEENEENIEDQAPVPDILKEGAKKLTKLNSQEKICANEEGETQVHKQAEIPQEYQMPNETDDASAETQISMETDYIGKTEEETAISSKEISKNVIENIEEPPADNPDAACLTEASLEETQEEEGKSTDNEEKEEAVFVKQGTNEVIIPTEQNEKNVKDEAPVAEKSTDGVKMRSELNTQDKICANDEEETPVLKQAEISQDSNMVNETDAAPAEKQIFGEAEFIEKTQEKLLAVQKFHQCQRLSLSSPYKELRLKMVNMESLKETTRQ</sequence>
<feature type="region of interest" description="Disordered" evidence="1">
    <location>
        <begin position="2340"/>
        <end position="2364"/>
    </location>
</feature>
<feature type="compositionally biased region" description="Basic and acidic residues" evidence="1">
    <location>
        <begin position="408"/>
        <end position="419"/>
    </location>
</feature>
<feature type="compositionally biased region" description="Basic and acidic residues" evidence="1">
    <location>
        <begin position="2469"/>
        <end position="2478"/>
    </location>
</feature>
<feature type="compositionally biased region" description="Basic and acidic residues" evidence="1">
    <location>
        <begin position="3511"/>
        <end position="3534"/>
    </location>
</feature>
<feature type="compositionally biased region" description="Basic and acidic residues" evidence="1">
    <location>
        <begin position="2069"/>
        <end position="2078"/>
    </location>
</feature>
<feature type="compositionally biased region" description="Basic and acidic residues" evidence="1">
    <location>
        <begin position="3079"/>
        <end position="3092"/>
    </location>
</feature>
<feature type="compositionally biased region" description="Basic and acidic residues" evidence="1">
    <location>
        <begin position="2882"/>
        <end position="2897"/>
    </location>
</feature>
<feature type="compositionally biased region" description="Basic and acidic residues" evidence="1">
    <location>
        <begin position="1150"/>
        <end position="1167"/>
    </location>
</feature>
<feature type="region of interest" description="Disordered" evidence="1">
    <location>
        <begin position="33"/>
        <end position="91"/>
    </location>
</feature>
<feature type="compositionally biased region" description="Basic and acidic residues" evidence="1">
    <location>
        <begin position="516"/>
        <end position="556"/>
    </location>
</feature>
<feature type="region of interest" description="Disordered" evidence="1">
    <location>
        <begin position="507"/>
        <end position="563"/>
    </location>
</feature>
<feature type="compositionally biased region" description="Low complexity" evidence="1">
    <location>
        <begin position="2946"/>
        <end position="2956"/>
    </location>
</feature>
<feature type="compositionally biased region" description="Basic and acidic residues" evidence="1">
    <location>
        <begin position="2793"/>
        <end position="2818"/>
    </location>
</feature>
<feature type="compositionally biased region" description="Acidic residues" evidence="1">
    <location>
        <begin position="3261"/>
        <end position="3271"/>
    </location>
</feature>
<feature type="region of interest" description="Disordered" evidence="1">
    <location>
        <begin position="321"/>
        <end position="490"/>
    </location>
</feature>
<feature type="region of interest" description="Disordered" evidence="1">
    <location>
        <begin position="2458"/>
        <end position="2521"/>
    </location>
</feature>
<feature type="compositionally biased region" description="Basic and acidic residues" evidence="1">
    <location>
        <begin position="443"/>
        <end position="466"/>
    </location>
</feature>
<feature type="region of interest" description="Disordered" evidence="1">
    <location>
        <begin position="1454"/>
        <end position="1477"/>
    </location>
</feature>
<feature type="compositionally biased region" description="Basic and acidic residues" evidence="1">
    <location>
        <begin position="321"/>
        <end position="340"/>
    </location>
</feature>
<name>A0A835MA40_9MAGN</name>
<feature type="compositionally biased region" description="Basic and acidic residues" evidence="1">
    <location>
        <begin position="2752"/>
        <end position="2768"/>
    </location>
</feature>
<feature type="compositionally biased region" description="Polar residues" evidence="1">
    <location>
        <begin position="972"/>
        <end position="982"/>
    </location>
</feature>
<feature type="compositionally biased region" description="Basic and acidic residues" evidence="1">
    <location>
        <begin position="3228"/>
        <end position="3240"/>
    </location>
</feature>